<evidence type="ECO:0000313" key="1">
    <source>
        <dbReference type="EMBL" id="MBB5136168.1"/>
    </source>
</evidence>
<dbReference type="PANTHER" id="PTHR35010:SF2">
    <property type="entry name" value="BLL4672 PROTEIN"/>
    <property type="match status" value="1"/>
</dbReference>
<evidence type="ECO:0000313" key="2">
    <source>
        <dbReference type="Proteomes" id="UP000578449"/>
    </source>
</evidence>
<comment type="caution">
    <text evidence="1">The sequence shown here is derived from an EMBL/GenBank/DDBJ whole genome shotgun (WGS) entry which is preliminary data.</text>
</comment>
<dbReference type="RefSeq" id="WP_221336874.1">
    <property type="nucleotide sequence ID" value="NZ_BAABIX010000097.1"/>
</dbReference>
<sequence length="49" mass="5555">MAGYGMRRVTGLRREEVAVLAGVNAGYYTRLEQGRERSDDEQALRVWPA</sequence>
<keyword evidence="2" id="KW-1185">Reference proteome</keyword>
<dbReference type="EMBL" id="JACHGN010000013">
    <property type="protein sequence ID" value="MBB5136168.1"/>
    <property type="molecule type" value="Genomic_DNA"/>
</dbReference>
<organism evidence="1 2">
    <name type="scientific">Thermocatellispora tengchongensis</name>
    <dbReference type="NCBI Taxonomy" id="1073253"/>
    <lineage>
        <taxon>Bacteria</taxon>
        <taxon>Bacillati</taxon>
        <taxon>Actinomycetota</taxon>
        <taxon>Actinomycetes</taxon>
        <taxon>Streptosporangiales</taxon>
        <taxon>Streptosporangiaceae</taxon>
        <taxon>Thermocatellispora</taxon>
    </lineage>
</organism>
<proteinExistence type="predicted"/>
<gene>
    <name evidence="1" type="ORF">HNP84_005912</name>
</gene>
<dbReference type="SUPFAM" id="SSF47413">
    <property type="entry name" value="lambda repressor-like DNA-binding domains"/>
    <property type="match status" value="1"/>
</dbReference>
<accession>A0A840P923</accession>
<reference evidence="1 2" key="1">
    <citation type="submission" date="2020-08" db="EMBL/GenBank/DDBJ databases">
        <title>Genomic Encyclopedia of Type Strains, Phase IV (KMG-IV): sequencing the most valuable type-strain genomes for metagenomic binning, comparative biology and taxonomic classification.</title>
        <authorList>
            <person name="Goeker M."/>
        </authorList>
    </citation>
    <scope>NUCLEOTIDE SEQUENCE [LARGE SCALE GENOMIC DNA]</scope>
    <source>
        <strain evidence="1 2">DSM 45615</strain>
    </source>
</reference>
<dbReference type="InterPro" id="IPR010982">
    <property type="entry name" value="Lambda_DNA-bd_dom_sf"/>
</dbReference>
<dbReference type="Proteomes" id="UP000578449">
    <property type="component" value="Unassembled WGS sequence"/>
</dbReference>
<dbReference type="Pfam" id="PF13560">
    <property type="entry name" value="HTH_31"/>
    <property type="match status" value="1"/>
</dbReference>
<dbReference type="AlphaFoldDB" id="A0A840P923"/>
<dbReference type="GO" id="GO:0003677">
    <property type="term" value="F:DNA binding"/>
    <property type="evidence" value="ECO:0007669"/>
    <property type="project" value="InterPro"/>
</dbReference>
<name>A0A840P923_9ACTN</name>
<protein>
    <submittedName>
        <fullName evidence="1">Transcriptional regulator with XRE-family HTH domain</fullName>
    </submittedName>
</protein>
<dbReference type="PANTHER" id="PTHR35010">
    <property type="entry name" value="BLL4672 PROTEIN-RELATED"/>
    <property type="match status" value="1"/>
</dbReference>